<evidence type="ECO:0000313" key="11">
    <source>
        <dbReference type="EMBL" id="TYC48519.1"/>
    </source>
</evidence>
<keyword evidence="3 8" id="KW-0378">Hydrolase</keyword>
<feature type="active site" description="Proton acceptor" evidence="8">
    <location>
        <position position="19"/>
    </location>
</feature>
<evidence type="ECO:0000256" key="5">
    <source>
        <dbReference type="ARBA" id="ARBA00038063"/>
    </source>
</evidence>
<dbReference type="CDD" id="cd00462">
    <property type="entry name" value="PTH"/>
    <property type="match status" value="1"/>
</dbReference>
<evidence type="ECO:0000313" key="12">
    <source>
        <dbReference type="Proteomes" id="UP000371977"/>
    </source>
</evidence>
<evidence type="ECO:0000256" key="10">
    <source>
        <dbReference type="RuleBase" id="RU004320"/>
    </source>
</evidence>
<evidence type="ECO:0000256" key="9">
    <source>
        <dbReference type="RuleBase" id="RU000673"/>
    </source>
</evidence>
<dbReference type="InterPro" id="IPR018171">
    <property type="entry name" value="Pept_tRNA_hydro_CS"/>
</dbReference>
<dbReference type="Pfam" id="PF01195">
    <property type="entry name" value="Pept_tRNA_hydro"/>
    <property type="match status" value="1"/>
</dbReference>
<evidence type="ECO:0000256" key="1">
    <source>
        <dbReference type="ARBA" id="ARBA00013260"/>
    </source>
</evidence>
<keyword evidence="12" id="KW-1185">Reference proteome</keyword>
<keyword evidence="4 8" id="KW-0694">RNA-binding</keyword>
<dbReference type="GO" id="GO:0004045">
    <property type="term" value="F:peptidyl-tRNA hydrolase activity"/>
    <property type="evidence" value="ECO:0007669"/>
    <property type="project" value="UniProtKB-UniRule"/>
</dbReference>
<sequence>MKLIVGLGNIGKEYDHTRHNIGFMTVDALAAAKGVEFKLDSKHHAMTATVMLSGEKVMLVKPTTYMNESGQAVGPLMKYYNLDLADLLVVQDDMDMDLGRLRLRAKGSAGGHNGIKSITNHLATQNFSRLKFGIGHPSHQHQAVVDFVLGKFGKDEDVDVLRGIDKALEIFEAFANGDDMPTLMNAFN</sequence>
<comment type="function">
    <text evidence="8">Catalyzes the release of premature peptidyl moieties from peptidyl-tRNA molecules trapped in stalled 50S ribosomal subunits, and thus maintains levels of free tRNAs and 50S ribosomes.</text>
</comment>
<dbReference type="InterPro" id="IPR001328">
    <property type="entry name" value="Pept_tRNA_hydro"/>
</dbReference>
<accession>A0A6C2C466</accession>
<dbReference type="Gene3D" id="3.40.50.1470">
    <property type="entry name" value="Peptidyl-tRNA hydrolase"/>
    <property type="match status" value="1"/>
</dbReference>
<dbReference type="Proteomes" id="UP000371977">
    <property type="component" value="Unassembled WGS sequence"/>
</dbReference>
<protein>
    <recommendedName>
        <fullName evidence="7 8">Peptidyl-tRNA hydrolase</fullName>
        <shortName evidence="8">Pth</shortName>
        <ecNumber evidence="1 8">3.1.1.29</ecNumber>
    </recommendedName>
</protein>
<evidence type="ECO:0000256" key="2">
    <source>
        <dbReference type="ARBA" id="ARBA00022555"/>
    </source>
</evidence>
<dbReference type="GO" id="GO:0005737">
    <property type="term" value="C:cytoplasm"/>
    <property type="evidence" value="ECO:0007669"/>
    <property type="project" value="UniProtKB-SubCell"/>
</dbReference>
<feature type="binding site" evidence="8">
    <location>
        <position position="113"/>
    </location>
    <ligand>
        <name>tRNA</name>
        <dbReference type="ChEBI" id="CHEBI:17843"/>
    </ligand>
</feature>
<comment type="subcellular location">
    <subcellularLocation>
        <location evidence="8">Cytoplasm</location>
    </subcellularLocation>
</comment>
<dbReference type="EC" id="3.1.1.29" evidence="1 8"/>
<evidence type="ECO:0000256" key="7">
    <source>
        <dbReference type="ARBA" id="ARBA00050038"/>
    </source>
</evidence>
<feature type="binding site" evidence="8">
    <location>
        <position position="65"/>
    </location>
    <ligand>
        <name>tRNA</name>
        <dbReference type="ChEBI" id="CHEBI:17843"/>
    </ligand>
</feature>
<evidence type="ECO:0000256" key="8">
    <source>
        <dbReference type="HAMAP-Rule" id="MF_00083"/>
    </source>
</evidence>
<dbReference type="InterPro" id="IPR036416">
    <property type="entry name" value="Pept_tRNA_hydro_sf"/>
</dbReference>
<dbReference type="GO" id="GO:0006515">
    <property type="term" value="P:protein quality control for misfolded or incompletely synthesized proteins"/>
    <property type="evidence" value="ECO:0007669"/>
    <property type="project" value="UniProtKB-UniRule"/>
</dbReference>
<feature type="site" description="Stabilizes the basic form of H active site to accept a proton" evidence="8">
    <location>
        <position position="92"/>
    </location>
</feature>
<organism evidence="11 12">
    <name type="scientific">Weissella muntiaci</name>
    <dbReference type="NCBI Taxonomy" id="2508881"/>
    <lineage>
        <taxon>Bacteria</taxon>
        <taxon>Bacillati</taxon>
        <taxon>Bacillota</taxon>
        <taxon>Bacilli</taxon>
        <taxon>Lactobacillales</taxon>
        <taxon>Lactobacillaceae</taxon>
        <taxon>Weissella</taxon>
    </lineage>
</organism>
<dbReference type="GO" id="GO:0072344">
    <property type="term" value="P:rescue of stalled ribosome"/>
    <property type="evidence" value="ECO:0007669"/>
    <property type="project" value="UniProtKB-UniRule"/>
</dbReference>
<dbReference type="PROSITE" id="PS01196">
    <property type="entry name" value="PEPT_TRNA_HYDROL_2"/>
    <property type="match status" value="1"/>
</dbReference>
<dbReference type="PANTHER" id="PTHR17224:SF1">
    <property type="entry name" value="PEPTIDYL-TRNA HYDROLASE"/>
    <property type="match status" value="1"/>
</dbReference>
<feature type="binding site" evidence="8">
    <location>
        <position position="67"/>
    </location>
    <ligand>
        <name>tRNA</name>
        <dbReference type="ChEBI" id="CHEBI:17843"/>
    </ligand>
</feature>
<comment type="similarity">
    <text evidence="5 8 10">Belongs to the PTH family.</text>
</comment>
<dbReference type="PROSITE" id="PS01195">
    <property type="entry name" value="PEPT_TRNA_HYDROL_1"/>
    <property type="match status" value="1"/>
</dbReference>
<evidence type="ECO:0000256" key="6">
    <source>
        <dbReference type="ARBA" id="ARBA00048707"/>
    </source>
</evidence>
<dbReference type="FunFam" id="3.40.50.1470:FF:000001">
    <property type="entry name" value="Peptidyl-tRNA hydrolase"/>
    <property type="match status" value="1"/>
</dbReference>
<proteinExistence type="inferred from homology"/>
<dbReference type="HAMAP" id="MF_00083">
    <property type="entry name" value="Pept_tRNA_hydro_bact"/>
    <property type="match status" value="1"/>
</dbReference>
<dbReference type="OrthoDB" id="9800507at2"/>
<feature type="site" description="Discriminates between blocked and unblocked aminoacyl-tRNA" evidence="8">
    <location>
        <position position="9"/>
    </location>
</feature>
<dbReference type="SUPFAM" id="SSF53178">
    <property type="entry name" value="Peptidyl-tRNA hydrolase-like"/>
    <property type="match status" value="1"/>
</dbReference>
<comment type="catalytic activity">
    <reaction evidence="6 8 9">
        <text>an N-acyl-L-alpha-aminoacyl-tRNA + H2O = an N-acyl-L-amino acid + a tRNA + H(+)</text>
        <dbReference type="Rhea" id="RHEA:54448"/>
        <dbReference type="Rhea" id="RHEA-COMP:10123"/>
        <dbReference type="Rhea" id="RHEA-COMP:13883"/>
        <dbReference type="ChEBI" id="CHEBI:15377"/>
        <dbReference type="ChEBI" id="CHEBI:15378"/>
        <dbReference type="ChEBI" id="CHEBI:59874"/>
        <dbReference type="ChEBI" id="CHEBI:78442"/>
        <dbReference type="ChEBI" id="CHEBI:138191"/>
        <dbReference type="EC" id="3.1.1.29"/>
    </reaction>
</comment>
<dbReference type="GO" id="GO:0000049">
    <property type="term" value="F:tRNA binding"/>
    <property type="evidence" value="ECO:0007669"/>
    <property type="project" value="UniProtKB-UniRule"/>
</dbReference>
<keyword evidence="2 8" id="KW-0820">tRNA-binding</keyword>
<name>A0A6C2C466_9LACO</name>
<gene>
    <name evidence="8" type="primary">pth</name>
    <name evidence="11" type="ORF">ESZ50_08380</name>
</gene>
<reference evidence="11 12" key="1">
    <citation type="submission" date="2019-01" db="EMBL/GenBank/DDBJ databases">
        <title>Weissella sp. nov., a novel lactic acid bacterium isolated from animal feces.</title>
        <authorList>
            <person name="Wang L.-T."/>
        </authorList>
    </citation>
    <scope>NUCLEOTIDE SEQUENCE [LARGE SCALE GENOMIC DNA]</scope>
    <source>
        <strain evidence="11 12">8H-2</strain>
    </source>
</reference>
<dbReference type="RefSeq" id="WP_148623120.1">
    <property type="nucleotide sequence ID" value="NZ_SDGZ01000018.1"/>
</dbReference>
<dbReference type="NCBIfam" id="TIGR00447">
    <property type="entry name" value="pth"/>
    <property type="match status" value="1"/>
</dbReference>
<evidence type="ECO:0000256" key="3">
    <source>
        <dbReference type="ARBA" id="ARBA00022801"/>
    </source>
</evidence>
<dbReference type="AlphaFoldDB" id="A0A6C2C466"/>
<dbReference type="EMBL" id="SDGZ01000018">
    <property type="protein sequence ID" value="TYC48519.1"/>
    <property type="molecule type" value="Genomic_DNA"/>
</dbReference>
<evidence type="ECO:0000256" key="4">
    <source>
        <dbReference type="ARBA" id="ARBA00022884"/>
    </source>
</evidence>
<comment type="caution">
    <text evidence="11">The sequence shown here is derived from an EMBL/GenBank/DDBJ whole genome shotgun (WGS) entry which is preliminary data.</text>
</comment>
<dbReference type="PANTHER" id="PTHR17224">
    <property type="entry name" value="PEPTIDYL-TRNA HYDROLASE"/>
    <property type="match status" value="1"/>
</dbReference>
<comment type="function">
    <text evidence="8">Hydrolyzes ribosome-free peptidyl-tRNAs (with 1 or more amino acids incorporated), which drop off the ribosome during protein synthesis, or as a result of ribosome stalling.</text>
</comment>
<comment type="subunit">
    <text evidence="8">Monomer.</text>
</comment>
<keyword evidence="8" id="KW-0963">Cytoplasm</keyword>
<feature type="binding site" evidence="8">
    <location>
        <position position="14"/>
    </location>
    <ligand>
        <name>tRNA</name>
        <dbReference type="ChEBI" id="CHEBI:17843"/>
    </ligand>
</feature>